<reference evidence="2" key="1">
    <citation type="submission" date="2021-06" db="EMBL/GenBank/DDBJ databases">
        <authorList>
            <person name="Kallberg Y."/>
            <person name="Tangrot J."/>
            <person name="Rosling A."/>
        </authorList>
    </citation>
    <scope>NUCLEOTIDE SEQUENCE</scope>
    <source>
        <strain evidence="2">87-6 pot B 2015</strain>
    </source>
</reference>
<keyword evidence="3" id="KW-1185">Reference proteome</keyword>
<evidence type="ECO:0000313" key="3">
    <source>
        <dbReference type="Proteomes" id="UP000789375"/>
    </source>
</evidence>
<comment type="caution">
    <text evidence="2">The sequence shown here is derived from an EMBL/GenBank/DDBJ whole genome shotgun (WGS) entry which is preliminary data.</text>
</comment>
<dbReference type="Pfam" id="PF14124">
    <property type="entry name" value="DUF4291"/>
    <property type="match status" value="2"/>
</dbReference>
<feature type="compositionally biased region" description="Low complexity" evidence="1">
    <location>
        <begin position="111"/>
        <end position="124"/>
    </location>
</feature>
<feature type="region of interest" description="Disordered" evidence="1">
    <location>
        <begin position="111"/>
        <end position="177"/>
    </location>
</feature>
<dbReference type="Proteomes" id="UP000789375">
    <property type="component" value="Unassembled WGS sequence"/>
</dbReference>
<protein>
    <submittedName>
        <fullName evidence="2">6521_t:CDS:1</fullName>
    </submittedName>
</protein>
<feature type="compositionally biased region" description="Basic and acidic residues" evidence="1">
    <location>
        <begin position="156"/>
        <end position="177"/>
    </location>
</feature>
<accession>A0A9N9CTX0</accession>
<gene>
    <name evidence="2" type="ORF">FMOSSE_LOCUS9509</name>
</gene>
<dbReference type="InterPro" id="IPR025633">
    <property type="entry name" value="DUF4291"/>
</dbReference>
<name>A0A9N9CTX0_FUNMO</name>
<proteinExistence type="predicted"/>
<dbReference type="AlphaFoldDB" id="A0A9N9CTX0"/>
<dbReference type="EMBL" id="CAJVPP010002793">
    <property type="protein sequence ID" value="CAG8611925.1"/>
    <property type="molecule type" value="Genomic_DNA"/>
</dbReference>
<evidence type="ECO:0000313" key="2">
    <source>
        <dbReference type="EMBL" id="CAG8611925.1"/>
    </source>
</evidence>
<dbReference type="PANTHER" id="PTHR38567:SF1">
    <property type="entry name" value="DUF4291 DOMAIN-CONTAINING PROTEIN"/>
    <property type="match status" value="1"/>
</dbReference>
<sequence>MKFELYDKQLKRWPETGRHIIGQYDDESIIVYQAYNHSIADYAVQNQKFGGKDFSWKRMTWIKTNFTWMMYRSGWATKKNQERILAIKLKKKTGFEEILSEATLTSFSQSYLSSNSRSNSSSTSRSEKSSNSRPNKSFKSRSDKSSKSRSNKSSKSRSDEYSKSRSDESSTLQEEWKEQLEKSQVRLQWDPDHDLLGEKMQRRAIQLGIKNNILQKYSNEWIIGIEDITEFVRKQYELIKLDKLNEVRTPVERVYEIGDNLTKEKLGMSFDDSKPIQAEPEPESEFRKICKSVVDYIYNICNIQ</sequence>
<evidence type="ECO:0000256" key="1">
    <source>
        <dbReference type="SAM" id="MobiDB-lite"/>
    </source>
</evidence>
<dbReference type="PANTHER" id="PTHR38567">
    <property type="entry name" value="DUF4291 DOMAIN-CONTAINING PROTEIN"/>
    <property type="match status" value="1"/>
</dbReference>
<organism evidence="2 3">
    <name type="scientific">Funneliformis mosseae</name>
    <name type="common">Endomycorrhizal fungus</name>
    <name type="synonym">Glomus mosseae</name>
    <dbReference type="NCBI Taxonomy" id="27381"/>
    <lineage>
        <taxon>Eukaryota</taxon>
        <taxon>Fungi</taxon>
        <taxon>Fungi incertae sedis</taxon>
        <taxon>Mucoromycota</taxon>
        <taxon>Glomeromycotina</taxon>
        <taxon>Glomeromycetes</taxon>
        <taxon>Glomerales</taxon>
        <taxon>Glomeraceae</taxon>
        <taxon>Funneliformis</taxon>
    </lineage>
</organism>